<keyword evidence="4" id="KW-0285">Flavoprotein</keyword>
<dbReference type="PANTHER" id="PTHR43876">
    <property type="entry name" value="UBIQUINONE BIOSYNTHESIS MONOOXYGENASE COQ6, MITOCHONDRIAL"/>
    <property type="match status" value="1"/>
</dbReference>
<evidence type="ECO:0000259" key="8">
    <source>
        <dbReference type="Pfam" id="PF01494"/>
    </source>
</evidence>
<keyword evidence="7" id="KW-0503">Monooxygenase</keyword>
<comment type="caution">
    <text evidence="9">The sequence shown here is derived from an EMBL/GenBank/DDBJ whole genome shotgun (WGS) entry which is preliminary data.</text>
</comment>
<feature type="domain" description="FAD-binding" evidence="8">
    <location>
        <begin position="7"/>
        <end position="336"/>
    </location>
</feature>
<dbReference type="PROSITE" id="PS01304">
    <property type="entry name" value="UBIH"/>
    <property type="match status" value="1"/>
</dbReference>
<dbReference type="UniPathway" id="UPA00232"/>
<organism evidence="9 10">
    <name type="scientific">Methylotenera mobilis</name>
    <dbReference type="NCBI Taxonomy" id="359408"/>
    <lineage>
        <taxon>Bacteria</taxon>
        <taxon>Pseudomonadati</taxon>
        <taxon>Pseudomonadota</taxon>
        <taxon>Betaproteobacteria</taxon>
        <taxon>Nitrosomonadales</taxon>
        <taxon>Methylophilaceae</taxon>
        <taxon>Methylotenera</taxon>
    </lineage>
</organism>
<evidence type="ECO:0000256" key="2">
    <source>
        <dbReference type="ARBA" id="ARBA00004749"/>
    </source>
</evidence>
<evidence type="ECO:0000256" key="6">
    <source>
        <dbReference type="ARBA" id="ARBA00023002"/>
    </source>
</evidence>
<dbReference type="InterPro" id="IPR036188">
    <property type="entry name" value="FAD/NAD-bd_sf"/>
</dbReference>
<dbReference type="AlphaFoldDB" id="A0A351RCY3"/>
<sequence length="388" mass="42418">MSTSENIVIVGGGPVGMVLSLLLAKNNIASTVLEVRKQGAANQDTRALALSYGTRRILEKLGIWQSLSAYATAINTIHVSQKGSLGRSVLQATDYQQEALGYVLSYGALCTVLNAELQRFPMVKFIDEAQAEAITYDANQATIRYNRQSEIFQLNSQLAVLADGGRSLEEAAGLKRETKEYGHDALITKVSAELPHHNVAYERFTSDGPMALLPNGERDFSLVWTGKKALISPLLDLSDAEFLTQFHTQFGDRVGRFLTVEKRMTFPLKLSQLQEVSTPHLVVIGNAAQTMHPVAGQGFNVGLRDAEVLAQQILNTAAGGIGTKEMLAAYRASRKTDTKNGLLFTDFLVNIFSNDILGFAKLRSTGLGLFDIVKPVKRHLVRKMSFGK</sequence>
<dbReference type="Proteomes" id="UP000264313">
    <property type="component" value="Unassembled WGS sequence"/>
</dbReference>
<protein>
    <submittedName>
        <fullName evidence="9">2-octaprenyl-6-methoxyphenyl hydroxylase</fullName>
    </submittedName>
</protein>
<comment type="cofactor">
    <cofactor evidence="1">
        <name>FAD</name>
        <dbReference type="ChEBI" id="CHEBI:57692"/>
    </cofactor>
</comment>
<evidence type="ECO:0000256" key="7">
    <source>
        <dbReference type="ARBA" id="ARBA00023033"/>
    </source>
</evidence>
<dbReference type="GO" id="GO:0016705">
    <property type="term" value="F:oxidoreductase activity, acting on paired donors, with incorporation or reduction of molecular oxygen"/>
    <property type="evidence" value="ECO:0007669"/>
    <property type="project" value="InterPro"/>
</dbReference>
<dbReference type="InterPro" id="IPR010971">
    <property type="entry name" value="UbiH/COQ6"/>
</dbReference>
<dbReference type="PANTHER" id="PTHR43876:SF7">
    <property type="entry name" value="UBIQUINONE BIOSYNTHESIS MONOOXYGENASE COQ6, MITOCHONDRIAL"/>
    <property type="match status" value="1"/>
</dbReference>
<evidence type="ECO:0000256" key="4">
    <source>
        <dbReference type="ARBA" id="ARBA00022630"/>
    </source>
</evidence>
<comment type="pathway">
    <text evidence="2">Cofactor biosynthesis; ubiquinone biosynthesis.</text>
</comment>
<evidence type="ECO:0000313" key="10">
    <source>
        <dbReference type="Proteomes" id="UP000264313"/>
    </source>
</evidence>
<dbReference type="EMBL" id="DNAA01000245">
    <property type="protein sequence ID" value="HBA09904.1"/>
    <property type="molecule type" value="Genomic_DNA"/>
</dbReference>
<keyword evidence="6" id="KW-0560">Oxidoreductase</keyword>
<dbReference type="GO" id="GO:0006744">
    <property type="term" value="P:ubiquinone biosynthetic process"/>
    <property type="evidence" value="ECO:0007669"/>
    <property type="project" value="UniProtKB-UniPathway"/>
</dbReference>
<dbReference type="NCBIfam" id="TIGR01988">
    <property type="entry name" value="Ubi-OHases"/>
    <property type="match status" value="1"/>
</dbReference>
<evidence type="ECO:0000256" key="1">
    <source>
        <dbReference type="ARBA" id="ARBA00001974"/>
    </source>
</evidence>
<evidence type="ECO:0000256" key="5">
    <source>
        <dbReference type="ARBA" id="ARBA00022827"/>
    </source>
</evidence>
<name>A0A351RCY3_9PROT</name>
<dbReference type="GO" id="GO:0071949">
    <property type="term" value="F:FAD binding"/>
    <property type="evidence" value="ECO:0007669"/>
    <property type="project" value="InterPro"/>
</dbReference>
<accession>A0A351RCY3</accession>
<evidence type="ECO:0000256" key="3">
    <source>
        <dbReference type="ARBA" id="ARBA00005349"/>
    </source>
</evidence>
<dbReference type="InterPro" id="IPR018168">
    <property type="entry name" value="Ubi_Hdrlase_CS"/>
</dbReference>
<evidence type="ECO:0000313" key="9">
    <source>
        <dbReference type="EMBL" id="HBA09904.1"/>
    </source>
</evidence>
<keyword evidence="5" id="KW-0274">FAD</keyword>
<reference evidence="9 10" key="1">
    <citation type="journal article" date="2018" name="Nat. Biotechnol.">
        <title>A standardized bacterial taxonomy based on genome phylogeny substantially revises the tree of life.</title>
        <authorList>
            <person name="Parks D.H."/>
            <person name="Chuvochina M."/>
            <person name="Waite D.W."/>
            <person name="Rinke C."/>
            <person name="Skarshewski A."/>
            <person name="Chaumeil P.A."/>
            <person name="Hugenholtz P."/>
        </authorList>
    </citation>
    <scope>NUCLEOTIDE SEQUENCE [LARGE SCALE GENOMIC DNA]</scope>
    <source>
        <strain evidence="9">UBA9958</strain>
    </source>
</reference>
<dbReference type="InterPro" id="IPR002938">
    <property type="entry name" value="FAD-bd"/>
</dbReference>
<proteinExistence type="inferred from homology"/>
<gene>
    <name evidence="9" type="ORF">DCW48_10460</name>
</gene>
<dbReference type="Pfam" id="PF01494">
    <property type="entry name" value="FAD_binding_3"/>
    <property type="match status" value="1"/>
</dbReference>
<dbReference type="PRINTS" id="PR00420">
    <property type="entry name" value="RNGMNOXGNASE"/>
</dbReference>
<dbReference type="GO" id="GO:0004497">
    <property type="term" value="F:monooxygenase activity"/>
    <property type="evidence" value="ECO:0007669"/>
    <property type="project" value="UniProtKB-KW"/>
</dbReference>
<comment type="similarity">
    <text evidence="3">Belongs to the UbiH/COQ6 family.</text>
</comment>
<dbReference type="STRING" id="1132855.GCA_000384255_02281"/>
<dbReference type="InterPro" id="IPR051205">
    <property type="entry name" value="UbiH/COQ6_monooxygenase"/>
</dbReference>
<dbReference type="Gene3D" id="3.50.50.60">
    <property type="entry name" value="FAD/NAD(P)-binding domain"/>
    <property type="match status" value="2"/>
</dbReference>
<dbReference type="SUPFAM" id="SSF51905">
    <property type="entry name" value="FAD/NAD(P)-binding domain"/>
    <property type="match status" value="1"/>
</dbReference>